<keyword evidence="1" id="KW-0472">Membrane</keyword>
<dbReference type="Proteomes" id="UP000295724">
    <property type="component" value="Unassembled WGS sequence"/>
</dbReference>
<gene>
    <name evidence="2" type="ORF">C8D91_0336</name>
</gene>
<dbReference type="EMBL" id="SNZB01000001">
    <property type="protein sequence ID" value="TDR23475.1"/>
    <property type="molecule type" value="Genomic_DNA"/>
</dbReference>
<dbReference type="AlphaFoldDB" id="A0A4R6XU12"/>
<protein>
    <submittedName>
        <fullName evidence="2">Uncharacterized protein</fullName>
    </submittedName>
</protein>
<organism evidence="2 3">
    <name type="scientific">Marinicella litoralis</name>
    <dbReference type="NCBI Taxonomy" id="644220"/>
    <lineage>
        <taxon>Bacteria</taxon>
        <taxon>Pseudomonadati</taxon>
        <taxon>Pseudomonadota</taxon>
        <taxon>Gammaproteobacteria</taxon>
        <taxon>Lysobacterales</taxon>
        <taxon>Marinicellaceae</taxon>
        <taxon>Marinicella</taxon>
    </lineage>
</organism>
<feature type="transmembrane region" description="Helical" evidence="1">
    <location>
        <begin position="69"/>
        <end position="88"/>
    </location>
</feature>
<proteinExistence type="predicted"/>
<keyword evidence="3" id="KW-1185">Reference proteome</keyword>
<reference evidence="2 3" key="1">
    <citation type="submission" date="2019-03" db="EMBL/GenBank/DDBJ databases">
        <title>Genomic Encyclopedia of Type Strains, Phase IV (KMG-IV): sequencing the most valuable type-strain genomes for metagenomic binning, comparative biology and taxonomic classification.</title>
        <authorList>
            <person name="Goeker M."/>
        </authorList>
    </citation>
    <scope>NUCLEOTIDE SEQUENCE [LARGE SCALE GENOMIC DNA]</scope>
    <source>
        <strain evidence="2 3">DSM 25488</strain>
    </source>
</reference>
<dbReference type="RefSeq" id="WP_099017886.1">
    <property type="nucleotide sequence ID" value="NZ_NIHB01000001.1"/>
</dbReference>
<evidence type="ECO:0000256" key="1">
    <source>
        <dbReference type="SAM" id="Phobius"/>
    </source>
</evidence>
<name>A0A4R6XU12_9GAMM</name>
<comment type="caution">
    <text evidence="2">The sequence shown here is derived from an EMBL/GenBank/DDBJ whole genome shotgun (WGS) entry which is preliminary data.</text>
</comment>
<feature type="transmembrane region" description="Helical" evidence="1">
    <location>
        <begin position="44"/>
        <end position="63"/>
    </location>
</feature>
<keyword evidence="1" id="KW-1133">Transmembrane helix</keyword>
<evidence type="ECO:0000313" key="2">
    <source>
        <dbReference type="EMBL" id="TDR23475.1"/>
    </source>
</evidence>
<sequence>MIRICAECNNKSVEAGVYLWSSSQVQCNSCGANFELKSTLLNRVVFWVVTIIISTPLLFIIVFGYWKVLVLFILCVGFVFPLYEARFGKLQLCGVRARLKKKGVHIDPEKAIDVRNRRT</sequence>
<accession>A0A4R6XU12</accession>
<evidence type="ECO:0000313" key="3">
    <source>
        <dbReference type="Proteomes" id="UP000295724"/>
    </source>
</evidence>
<keyword evidence="1" id="KW-0812">Transmembrane</keyword>